<keyword evidence="1" id="KW-1133">Transmembrane helix</keyword>
<accession>A0A238C3Q7</accession>
<dbReference type="EMBL" id="KZ269979">
    <property type="protein sequence ID" value="OZC11796.1"/>
    <property type="molecule type" value="Genomic_DNA"/>
</dbReference>
<reference evidence="2 3" key="1">
    <citation type="submission" date="2015-12" db="EMBL/GenBank/DDBJ databases">
        <title>Draft genome of the nematode, Onchocerca flexuosa.</title>
        <authorList>
            <person name="Mitreva M."/>
        </authorList>
    </citation>
    <scope>NUCLEOTIDE SEQUENCE [LARGE SCALE GENOMIC DNA]</scope>
    <source>
        <strain evidence="2">Red Deer</strain>
    </source>
</reference>
<evidence type="ECO:0008006" key="4">
    <source>
        <dbReference type="Google" id="ProtNLM"/>
    </source>
</evidence>
<evidence type="ECO:0000313" key="3">
    <source>
        <dbReference type="Proteomes" id="UP000242913"/>
    </source>
</evidence>
<gene>
    <name evidence="2" type="ORF">X798_00977</name>
</gene>
<feature type="transmembrane region" description="Helical" evidence="1">
    <location>
        <begin position="60"/>
        <end position="82"/>
    </location>
</feature>
<protein>
    <recommendedName>
        <fullName evidence="4">LITAF domain-containing protein</fullName>
    </recommendedName>
</protein>
<dbReference type="Proteomes" id="UP000242913">
    <property type="component" value="Unassembled WGS sequence"/>
</dbReference>
<keyword evidence="3" id="KW-1185">Reference proteome</keyword>
<evidence type="ECO:0000313" key="2">
    <source>
        <dbReference type="EMBL" id="OZC11796.1"/>
    </source>
</evidence>
<keyword evidence="1" id="KW-0472">Membrane</keyword>
<sequence length="129" mass="14642">MCCICRFLFGDKKPKTCQTCGEKVLTIRTFTALFLCSKFCDEKVNPVVNGKAVEMRFTKLGSLLCIGGSLYCCVGLCCLFLLRERHCPFCYRKSFEEIARVRRRIQCLVDDKSEITVEVTEPSDNSASK</sequence>
<organism evidence="2 3">
    <name type="scientific">Onchocerca flexuosa</name>
    <dbReference type="NCBI Taxonomy" id="387005"/>
    <lineage>
        <taxon>Eukaryota</taxon>
        <taxon>Metazoa</taxon>
        <taxon>Ecdysozoa</taxon>
        <taxon>Nematoda</taxon>
        <taxon>Chromadorea</taxon>
        <taxon>Rhabditida</taxon>
        <taxon>Spirurina</taxon>
        <taxon>Spiruromorpha</taxon>
        <taxon>Filarioidea</taxon>
        <taxon>Onchocercidae</taxon>
        <taxon>Onchocerca</taxon>
    </lineage>
</organism>
<dbReference type="OrthoDB" id="5816353at2759"/>
<keyword evidence="1" id="KW-0812">Transmembrane</keyword>
<dbReference type="AlphaFoldDB" id="A0A238C3Q7"/>
<proteinExistence type="predicted"/>
<name>A0A238C3Q7_9BILA</name>
<evidence type="ECO:0000256" key="1">
    <source>
        <dbReference type="SAM" id="Phobius"/>
    </source>
</evidence>